<organism evidence="2 3">
    <name type="scientific">Natrinema saccharevitans</name>
    <dbReference type="NCBI Taxonomy" id="301967"/>
    <lineage>
        <taxon>Archaea</taxon>
        <taxon>Methanobacteriati</taxon>
        <taxon>Methanobacteriota</taxon>
        <taxon>Stenosarchaea group</taxon>
        <taxon>Halobacteria</taxon>
        <taxon>Halobacteriales</taxon>
        <taxon>Natrialbaceae</taxon>
        <taxon>Natrinema</taxon>
    </lineage>
</organism>
<dbReference type="STRING" id="301967.A6E15_10835"/>
<dbReference type="OrthoDB" id="282430at2157"/>
<name>A0A1S8AX52_9EURY</name>
<dbReference type="InterPro" id="IPR055946">
    <property type="entry name" value="DUF7524"/>
</dbReference>
<sequence length="194" mass="19263">MPDTEVTVHVNRESTDALETAASALEVDGSFAVRLAGHDAPAHVHCRLAGDLERIAALEEGNYYVEPNAVTTVPVAVDADAIDGPVEGTLEVLTGYGAESIAIAVTVVPGPPAVDVDDSLAAPADTEPEATEIDPPLDRLVGGLEPATLAVAALGLVAIGVGGATAATIGGPVTAAGLVIVLAGVAVGLLLLVR</sequence>
<comment type="caution">
    <text evidence="2">The sequence shown here is derived from an EMBL/GenBank/DDBJ whole genome shotgun (WGS) entry which is preliminary data.</text>
</comment>
<accession>A0A1S8AX52</accession>
<keyword evidence="1" id="KW-0812">Transmembrane</keyword>
<feature type="transmembrane region" description="Helical" evidence="1">
    <location>
        <begin position="147"/>
        <end position="169"/>
    </location>
</feature>
<gene>
    <name evidence="2" type="ORF">A6E15_10835</name>
</gene>
<dbReference type="AlphaFoldDB" id="A0A1S8AX52"/>
<keyword evidence="1" id="KW-0472">Membrane</keyword>
<keyword evidence="3" id="KW-1185">Reference proteome</keyword>
<dbReference type="RefSeq" id="WP_076146189.1">
    <property type="nucleotide sequence ID" value="NZ_LWLN01000001.1"/>
</dbReference>
<dbReference type="Proteomes" id="UP000189370">
    <property type="component" value="Unassembled WGS sequence"/>
</dbReference>
<proteinExistence type="predicted"/>
<evidence type="ECO:0000256" key="1">
    <source>
        <dbReference type="SAM" id="Phobius"/>
    </source>
</evidence>
<evidence type="ECO:0000313" key="3">
    <source>
        <dbReference type="Proteomes" id="UP000189370"/>
    </source>
</evidence>
<reference evidence="3" key="1">
    <citation type="submission" date="2016-04" db="EMBL/GenBank/DDBJ databases">
        <authorList>
            <person name="Chen S.-C."/>
            <person name="Lai M.-C."/>
        </authorList>
    </citation>
    <scope>NUCLEOTIDE SEQUENCE [LARGE SCALE GENOMIC DNA]</scope>
    <source>
        <strain evidence="3">AB14</strain>
    </source>
</reference>
<keyword evidence="1" id="KW-1133">Transmembrane helix</keyword>
<evidence type="ECO:0000313" key="2">
    <source>
        <dbReference type="EMBL" id="OLZ41448.1"/>
    </source>
</evidence>
<protein>
    <submittedName>
        <fullName evidence="2">Uncharacterized protein</fullName>
    </submittedName>
</protein>
<feature type="transmembrane region" description="Helical" evidence="1">
    <location>
        <begin position="175"/>
        <end position="193"/>
    </location>
</feature>
<dbReference type="Pfam" id="PF24368">
    <property type="entry name" value="DUF7524"/>
    <property type="match status" value="1"/>
</dbReference>
<dbReference type="EMBL" id="LWLN01000001">
    <property type="protein sequence ID" value="OLZ41448.1"/>
    <property type="molecule type" value="Genomic_DNA"/>
</dbReference>